<feature type="compositionally biased region" description="Polar residues" evidence="1">
    <location>
        <begin position="195"/>
        <end position="220"/>
    </location>
</feature>
<feature type="region of interest" description="Disordered" evidence="1">
    <location>
        <begin position="195"/>
        <end position="276"/>
    </location>
</feature>
<dbReference type="InterPro" id="IPR023346">
    <property type="entry name" value="Lysozyme-like_dom_sf"/>
</dbReference>
<evidence type="ECO:0000259" key="2">
    <source>
        <dbReference type="Pfam" id="PF01464"/>
    </source>
</evidence>
<dbReference type="EMBL" id="BMJA01000001">
    <property type="protein sequence ID" value="GGA22105.1"/>
    <property type="molecule type" value="Genomic_DNA"/>
</dbReference>
<keyword evidence="4" id="KW-1185">Reference proteome</keyword>
<dbReference type="SUPFAM" id="SSF53955">
    <property type="entry name" value="Lysozyme-like"/>
    <property type="match status" value="1"/>
</dbReference>
<dbReference type="Proteomes" id="UP000620046">
    <property type="component" value="Unassembled WGS sequence"/>
</dbReference>
<dbReference type="Pfam" id="PF01464">
    <property type="entry name" value="SLT"/>
    <property type="match status" value="1"/>
</dbReference>
<comment type="caution">
    <text evidence="3">The sequence shown here is derived from an EMBL/GenBank/DDBJ whole genome shotgun (WGS) entry which is preliminary data.</text>
</comment>
<dbReference type="InterPro" id="IPR008258">
    <property type="entry name" value="Transglycosylase_SLT_dom_1"/>
</dbReference>
<proteinExistence type="predicted"/>
<evidence type="ECO:0000313" key="3">
    <source>
        <dbReference type="EMBL" id="GGA22105.1"/>
    </source>
</evidence>
<protein>
    <recommendedName>
        <fullName evidence="2">Transglycosylase SLT domain-containing protein</fullName>
    </recommendedName>
</protein>
<accession>A0ABQ1FM26</accession>
<reference evidence="4" key="1">
    <citation type="journal article" date="2019" name="Int. J. Syst. Evol. Microbiol.">
        <title>The Global Catalogue of Microorganisms (GCM) 10K type strain sequencing project: providing services to taxonomists for standard genome sequencing and annotation.</title>
        <authorList>
            <consortium name="The Broad Institute Genomics Platform"/>
            <consortium name="The Broad Institute Genome Sequencing Center for Infectious Disease"/>
            <person name="Wu L."/>
            <person name="Ma J."/>
        </authorList>
    </citation>
    <scope>NUCLEOTIDE SEQUENCE [LARGE SCALE GENOMIC DNA]</scope>
    <source>
        <strain evidence="4">CGMCC 1.15439</strain>
    </source>
</reference>
<dbReference type="RefSeq" id="WP_188792947.1">
    <property type="nucleotide sequence ID" value="NZ_BMJA01000001.1"/>
</dbReference>
<gene>
    <name evidence="3" type="primary">virB1</name>
    <name evidence="3" type="ORF">GCM10010981_07860</name>
</gene>
<evidence type="ECO:0000313" key="4">
    <source>
        <dbReference type="Proteomes" id="UP000620046"/>
    </source>
</evidence>
<evidence type="ECO:0000256" key="1">
    <source>
        <dbReference type="SAM" id="MobiDB-lite"/>
    </source>
</evidence>
<feature type="domain" description="Transglycosylase SLT" evidence="2">
    <location>
        <begin position="14"/>
        <end position="127"/>
    </location>
</feature>
<dbReference type="Gene3D" id="1.10.530.10">
    <property type="match status" value="1"/>
</dbReference>
<sequence length="276" mass="29268">MLPGLELMTCPNLAVSPDVMRHLASIESSHNPYAIGVVNGQLQRQPENLAEAIATANMLEAEGYNYSVGVAQINRANLAKYGLDTYEKAFDACLNLAVGSRILADCYVSAGQNWGKAFSCYYSGNFVTGFRDGYVQKVYESIGRSLQVAQASPIPLTNTTGGTNNTDPSIKQPMVLKESPSYRVTLRSVALDTATNTPQLQATSPTDAVTATPTSVQPSASDVFVPIVHSPGDPTTPLPADAHSTEAGNATSSPTIKSDADPTDLQQMGKDDAFVF</sequence>
<feature type="compositionally biased region" description="Polar residues" evidence="1">
    <location>
        <begin position="246"/>
        <end position="256"/>
    </location>
</feature>
<dbReference type="CDD" id="cd16892">
    <property type="entry name" value="LT_VirB1-like"/>
    <property type="match status" value="1"/>
</dbReference>
<organism evidence="3 4">
    <name type="scientific">Dyella nitratireducens</name>
    <dbReference type="NCBI Taxonomy" id="1849580"/>
    <lineage>
        <taxon>Bacteria</taxon>
        <taxon>Pseudomonadati</taxon>
        <taxon>Pseudomonadota</taxon>
        <taxon>Gammaproteobacteria</taxon>
        <taxon>Lysobacterales</taxon>
        <taxon>Rhodanobacteraceae</taxon>
        <taxon>Dyella</taxon>
    </lineage>
</organism>
<name>A0ABQ1FM26_9GAMM</name>